<sequence>TFNIFGRMVLNSYIIYKNNSDKPLARLEYTVALIEELSIEWLALQERRPVLYNLPGNNRQRNKASNGGGDGDWTMFLDKLPNKKELNCSVCSKKSTQAGGKRKKATFSCKTCKKGLHP</sequence>
<protein>
    <recommendedName>
        <fullName evidence="2">PiggyBac transposable element-derived protein domain-containing protein</fullName>
    </recommendedName>
</protein>
<feature type="non-terminal residue" evidence="1">
    <location>
        <position position="1"/>
    </location>
</feature>
<evidence type="ECO:0000313" key="1">
    <source>
        <dbReference type="EMBL" id="JAT01887.1"/>
    </source>
</evidence>
<feature type="non-terminal residue" evidence="1">
    <location>
        <position position="118"/>
    </location>
</feature>
<name>A0A1B6JRQ3_9HEMI</name>
<proteinExistence type="predicted"/>
<evidence type="ECO:0008006" key="2">
    <source>
        <dbReference type="Google" id="ProtNLM"/>
    </source>
</evidence>
<reference evidence="1" key="1">
    <citation type="submission" date="2015-11" db="EMBL/GenBank/DDBJ databases">
        <title>De novo transcriptome assembly of four potential Pierce s Disease insect vectors from Arizona vineyards.</title>
        <authorList>
            <person name="Tassone E.E."/>
        </authorList>
    </citation>
    <scope>NUCLEOTIDE SEQUENCE</scope>
</reference>
<dbReference type="AlphaFoldDB" id="A0A1B6JRQ3"/>
<accession>A0A1B6JRQ3</accession>
<organism evidence="1">
    <name type="scientific">Homalodisca liturata</name>
    <dbReference type="NCBI Taxonomy" id="320908"/>
    <lineage>
        <taxon>Eukaryota</taxon>
        <taxon>Metazoa</taxon>
        <taxon>Ecdysozoa</taxon>
        <taxon>Arthropoda</taxon>
        <taxon>Hexapoda</taxon>
        <taxon>Insecta</taxon>
        <taxon>Pterygota</taxon>
        <taxon>Neoptera</taxon>
        <taxon>Paraneoptera</taxon>
        <taxon>Hemiptera</taxon>
        <taxon>Auchenorrhyncha</taxon>
        <taxon>Membracoidea</taxon>
        <taxon>Cicadellidae</taxon>
        <taxon>Cicadellinae</taxon>
        <taxon>Proconiini</taxon>
        <taxon>Homalodisca</taxon>
    </lineage>
</organism>
<gene>
    <name evidence="1" type="ORF">g.3098</name>
</gene>
<dbReference type="EMBL" id="GECU01005820">
    <property type="protein sequence ID" value="JAT01887.1"/>
    <property type="molecule type" value="Transcribed_RNA"/>
</dbReference>